<dbReference type="SUPFAM" id="SSF48452">
    <property type="entry name" value="TPR-like"/>
    <property type="match status" value="1"/>
</dbReference>
<organism evidence="1 2">
    <name type="scientific">Thalassobellus suaedae</name>
    <dbReference type="NCBI Taxonomy" id="3074124"/>
    <lineage>
        <taxon>Bacteria</taxon>
        <taxon>Pseudomonadati</taxon>
        <taxon>Bacteroidota</taxon>
        <taxon>Flavobacteriia</taxon>
        <taxon>Flavobacteriales</taxon>
        <taxon>Flavobacteriaceae</taxon>
        <taxon>Thalassobellus</taxon>
    </lineage>
</organism>
<dbReference type="RefSeq" id="WP_415866867.1">
    <property type="nucleotide sequence ID" value="NZ_CP134537.1"/>
</dbReference>
<gene>
    <name evidence="1" type="ORF">RHP51_08215</name>
</gene>
<dbReference type="Proteomes" id="UP001302806">
    <property type="component" value="Chromosome"/>
</dbReference>
<dbReference type="Gene3D" id="1.25.40.390">
    <property type="match status" value="1"/>
</dbReference>
<protein>
    <submittedName>
        <fullName evidence="1">RagB/SusD family nutrient uptake outer membrane protein</fullName>
    </submittedName>
</protein>
<proteinExistence type="predicted"/>
<dbReference type="InterPro" id="IPR011990">
    <property type="entry name" value="TPR-like_helical_dom_sf"/>
</dbReference>
<name>A0ABY9XXB9_9FLAO</name>
<reference evidence="1 2" key="1">
    <citation type="submission" date="2023-09" db="EMBL/GenBank/DDBJ databases">
        <title>Thalassobella suaedae gen. nov., sp. nov., a marine bacterium of the family Flavobacteriaceae isolated from a halophyte Suaeda japonica.</title>
        <authorList>
            <person name="Lee S.Y."/>
            <person name="Hwang C.Y."/>
        </authorList>
    </citation>
    <scope>NUCLEOTIDE SEQUENCE [LARGE SCALE GENOMIC DNA]</scope>
    <source>
        <strain evidence="1 2">HL-DH14</strain>
    </source>
</reference>
<accession>A0ABY9XXB9</accession>
<sequence>MKTIKKIMLTMGIQRYKFLGVSLMILSLFGLESCEDSFLDVVPDNVVTIDQAFNLRNEAEKYLFTCYAYLPKNGDALYNIGFLAGNETWIPPNDAALNSNAFDIARGLQRTSNPYMDAWEGRYQGAGPGDLYPMYDGIRHCNILIEAMEDRSNVPDINEAERLRWIAEAKFLKAYYHYYLMRMYGKSQLSRR</sequence>
<dbReference type="EMBL" id="CP134537">
    <property type="protein sequence ID" value="WNH10617.1"/>
    <property type="molecule type" value="Genomic_DNA"/>
</dbReference>
<evidence type="ECO:0000313" key="2">
    <source>
        <dbReference type="Proteomes" id="UP001302806"/>
    </source>
</evidence>
<evidence type="ECO:0000313" key="1">
    <source>
        <dbReference type="EMBL" id="WNH10617.1"/>
    </source>
</evidence>